<name>A0A4Z2DZQ2_9TELE</name>
<dbReference type="Proteomes" id="UP000314294">
    <property type="component" value="Unassembled WGS sequence"/>
</dbReference>
<reference evidence="2 3" key="1">
    <citation type="submission" date="2019-03" db="EMBL/GenBank/DDBJ databases">
        <title>First draft genome of Liparis tanakae, snailfish: a comprehensive survey of snailfish specific genes.</title>
        <authorList>
            <person name="Kim W."/>
            <person name="Song I."/>
            <person name="Jeong J.-H."/>
            <person name="Kim D."/>
            <person name="Kim S."/>
            <person name="Ryu S."/>
            <person name="Song J.Y."/>
            <person name="Lee S.K."/>
        </authorList>
    </citation>
    <scope>NUCLEOTIDE SEQUENCE [LARGE SCALE GENOMIC DNA]</scope>
    <source>
        <tissue evidence="2">Muscle</tissue>
    </source>
</reference>
<protein>
    <submittedName>
        <fullName evidence="2">Uncharacterized protein</fullName>
    </submittedName>
</protein>
<gene>
    <name evidence="2" type="ORF">EYF80_067970</name>
</gene>
<organism evidence="2 3">
    <name type="scientific">Liparis tanakae</name>
    <name type="common">Tanaka's snailfish</name>
    <dbReference type="NCBI Taxonomy" id="230148"/>
    <lineage>
        <taxon>Eukaryota</taxon>
        <taxon>Metazoa</taxon>
        <taxon>Chordata</taxon>
        <taxon>Craniata</taxon>
        <taxon>Vertebrata</taxon>
        <taxon>Euteleostomi</taxon>
        <taxon>Actinopterygii</taxon>
        <taxon>Neopterygii</taxon>
        <taxon>Teleostei</taxon>
        <taxon>Neoteleostei</taxon>
        <taxon>Acanthomorphata</taxon>
        <taxon>Eupercaria</taxon>
        <taxon>Perciformes</taxon>
        <taxon>Cottioidei</taxon>
        <taxon>Cottales</taxon>
        <taxon>Liparidae</taxon>
        <taxon>Liparis</taxon>
    </lineage>
</organism>
<proteinExistence type="predicted"/>
<dbReference type="EMBL" id="SRLO01025189">
    <property type="protein sequence ID" value="TNN21917.1"/>
    <property type="molecule type" value="Genomic_DNA"/>
</dbReference>
<comment type="caution">
    <text evidence="2">The sequence shown here is derived from an EMBL/GenBank/DDBJ whole genome shotgun (WGS) entry which is preliminary data.</text>
</comment>
<accession>A0A4Z2DZQ2</accession>
<evidence type="ECO:0000313" key="3">
    <source>
        <dbReference type="Proteomes" id="UP000314294"/>
    </source>
</evidence>
<feature type="region of interest" description="Disordered" evidence="1">
    <location>
        <begin position="1"/>
        <end position="45"/>
    </location>
</feature>
<dbReference type="AlphaFoldDB" id="A0A4Z2DZQ2"/>
<feature type="compositionally biased region" description="Polar residues" evidence="1">
    <location>
        <begin position="1"/>
        <end position="26"/>
    </location>
</feature>
<evidence type="ECO:0000256" key="1">
    <source>
        <dbReference type="SAM" id="MobiDB-lite"/>
    </source>
</evidence>
<evidence type="ECO:0000313" key="2">
    <source>
        <dbReference type="EMBL" id="TNN21917.1"/>
    </source>
</evidence>
<keyword evidence="3" id="KW-1185">Reference proteome</keyword>
<sequence length="137" mass="15592">MATGSIFRQAQRDNQGSCSRSSTVSDNGERRLHRPAPTRSSSQLLRHSGNILQSERFLEIHFSLTPLDETAFPLSHLPRVQIRPGRGGRARCDTRFRPLRELLRFSCGLWGRRTDATVVTWNTSRTLFSETLEVHST</sequence>